<sequence>HAACCNVACANSALCTDLKNDDEQATRSKTAAITHSTSGHHIMHMSAFNVAHDQHNNGLPQENLLSAATFHVSNPMLVKTAQSACRSNHANTSSVDWGDCPRVVQSTSSRASNLIYSESPQSESCQSTDLENVCERPAEICLCRPIVKGNSAQLLSRQNMDVPFNFIHEESSQVEQKSNADLYASDPMLLRTAKSASVQNVDRDTASVLFDGQSGDTEVINANVHAINPMQRLCASEIAYEEKLLPEKRLSNADLHGYNATLGKPGKSSSRESIQKNALSVVRDEPPRDIRLSNASLHSSNPMLTRIQSHSQQSIEQDSYVPYENPAEVIASDKQPENPPMRISMVIF</sequence>
<keyword evidence="3" id="KW-1185">Reference proteome</keyword>
<dbReference type="EMBL" id="UYYB01001236">
    <property type="protein sequence ID" value="VDM65710.1"/>
    <property type="molecule type" value="Genomic_DNA"/>
</dbReference>
<name>A0A3P7HZR4_STRVU</name>
<proteinExistence type="predicted"/>
<evidence type="ECO:0000256" key="1">
    <source>
        <dbReference type="SAM" id="MobiDB-lite"/>
    </source>
</evidence>
<evidence type="ECO:0000313" key="3">
    <source>
        <dbReference type="Proteomes" id="UP000270094"/>
    </source>
</evidence>
<accession>A0A3P7HZR4</accession>
<feature type="non-terminal residue" evidence="2">
    <location>
        <position position="1"/>
    </location>
</feature>
<gene>
    <name evidence="2" type="ORF">SVUK_LOCUS708</name>
</gene>
<dbReference type="AlphaFoldDB" id="A0A3P7HZR4"/>
<dbReference type="Proteomes" id="UP000270094">
    <property type="component" value="Unassembled WGS sequence"/>
</dbReference>
<protein>
    <submittedName>
        <fullName evidence="2">Uncharacterized protein</fullName>
    </submittedName>
</protein>
<feature type="region of interest" description="Disordered" evidence="1">
    <location>
        <begin position="261"/>
        <end position="280"/>
    </location>
</feature>
<organism evidence="2 3">
    <name type="scientific">Strongylus vulgaris</name>
    <name type="common">Blood worm</name>
    <dbReference type="NCBI Taxonomy" id="40348"/>
    <lineage>
        <taxon>Eukaryota</taxon>
        <taxon>Metazoa</taxon>
        <taxon>Ecdysozoa</taxon>
        <taxon>Nematoda</taxon>
        <taxon>Chromadorea</taxon>
        <taxon>Rhabditida</taxon>
        <taxon>Rhabditina</taxon>
        <taxon>Rhabditomorpha</taxon>
        <taxon>Strongyloidea</taxon>
        <taxon>Strongylidae</taxon>
        <taxon>Strongylus</taxon>
    </lineage>
</organism>
<evidence type="ECO:0000313" key="2">
    <source>
        <dbReference type="EMBL" id="VDM65710.1"/>
    </source>
</evidence>
<reference evidence="2 3" key="1">
    <citation type="submission" date="2018-11" db="EMBL/GenBank/DDBJ databases">
        <authorList>
            <consortium name="Pathogen Informatics"/>
        </authorList>
    </citation>
    <scope>NUCLEOTIDE SEQUENCE [LARGE SCALE GENOMIC DNA]</scope>
</reference>